<dbReference type="SUPFAM" id="SSF51306">
    <property type="entry name" value="LexA/Signal peptidase"/>
    <property type="match status" value="1"/>
</dbReference>
<accession>A0A9W6CGH8</accession>
<proteinExistence type="predicted"/>
<name>A0A9W6CGH8_9FIRM</name>
<dbReference type="InterPro" id="IPR036286">
    <property type="entry name" value="LexA/Signal_pep-like_sf"/>
</dbReference>
<evidence type="ECO:0008006" key="3">
    <source>
        <dbReference type="Google" id="ProtNLM"/>
    </source>
</evidence>
<reference evidence="1" key="1">
    <citation type="submission" date="2022-11" db="EMBL/GenBank/DDBJ databases">
        <title>Draft genome sequence of Sellimonas catena strain 18CBH55.</title>
        <authorList>
            <person name="Hisatomi A."/>
            <person name="Ohkuma M."/>
            <person name="Sakamoto M."/>
        </authorList>
    </citation>
    <scope>NUCLEOTIDE SEQUENCE</scope>
    <source>
        <strain evidence="1">18CBH55</strain>
    </source>
</reference>
<dbReference type="EMBL" id="BSCH01000040">
    <property type="protein sequence ID" value="GLG92139.1"/>
    <property type="molecule type" value="Genomic_DNA"/>
</dbReference>
<sequence length="161" mass="18580">MRGKTLRQGNANGSILVDTEIFLEDMCQLVKEGRKVVIPVSGSSMTPFLISERDCISLRKPLPKDLKKGKIALFRRTSGQFVLHRICSVKNGEYYFAGDAQYEIEGPIRRDQIEAVEDKVMRKGKWITGFSPEALFFRYIWIRIIFARKYVVKAYRGIKKL</sequence>
<dbReference type="AlphaFoldDB" id="A0A9W6CGH8"/>
<dbReference type="Proteomes" id="UP001145094">
    <property type="component" value="Unassembled WGS sequence"/>
</dbReference>
<protein>
    <recommendedName>
        <fullName evidence="3">Peptidase S24/S26A/S26B/S26C domain-containing protein</fullName>
    </recommendedName>
</protein>
<evidence type="ECO:0000313" key="1">
    <source>
        <dbReference type="EMBL" id="GLG92139.1"/>
    </source>
</evidence>
<reference evidence="1" key="2">
    <citation type="submission" date="2022-11" db="EMBL/GenBank/DDBJ databases">
        <title>Draft genome sequence of Sellimonas catena strain 18CBH55.</title>
        <authorList>
            <person name="Atsushi H."/>
            <person name="Moriya O."/>
            <person name="Mitsuo S."/>
        </authorList>
    </citation>
    <scope>NUCLEOTIDE SEQUENCE</scope>
    <source>
        <strain evidence="1">18CBH55</strain>
    </source>
</reference>
<gene>
    <name evidence="1" type="ORF">Selli2_35660</name>
</gene>
<dbReference type="RefSeq" id="WP_281846018.1">
    <property type="nucleotide sequence ID" value="NZ_BSCH01000040.1"/>
</dbReference>
<reference evidence="1" key="3">
    <citation type="journal article" date="2023" name="Int. J. Syst. Evol. Microbiol.">
        <title>Sellimonas catena sp. nov., isolated from human faeces.</title>
        <authorList>
            <person name="Hisatomi A."/>
            <person name="Ohkuma M."/>
            <person name="Sakamoto M."/>
        </authorList>
    </citation>
    <scope>NUCLEOTIDE SEQUENCE</scope>
    <source>
        <strain evidence="1">18CBH55</strain>
    </source>
</reference>
<dbReference type="CDD" id="cd06462">
    <property type="entry name" value="Peptidase_S24_S26"/>
    <property type="match status" value="1"/>
</dbReference>
<comment type="caution">
    <text evidence="1">The sequence shown here is derived from an EMBL/GenBank/DDBJ whole genome shotgun (WGS) entry which is preliminary data.</text>
</comment>
<organism evidence="1 2">
    <name type="scientific">Sellimonas catena</name>
    <dbReference type="NCBI Taxonomy" id="2994035"/>
    <lineage>
        <taxon>Bacteria</taxon>
        <taxon>Bacillati</taxon>
        <taxon>Bacillota</taxon>
        <taxon>Clostridia</taxon>
        <taxon>Lachnospirales</taxon>
        <taxon>Lachnospiraceae</taxon>
        <taxon>Sellimonas</taxon>
    </lineage>
</organism>
<evidence type="ECO:0000313" key="2">
    <source>
        <dbReference type="Proteomes" id="UP001145094"/>
    </source>
</evidence>